<evidence type="ECO:0000256" key="4">
    <source>
        <dbReference type="ARBA" id="ARBA00022448"/>
    </source>
</evidence>
<evidence type="ECO:0000256" key="13">
    <source>
        <dbReference type="SAM" id="Phobius"/>
    </source>
</evidence>
<evidence type="ECO:0000256" key="1">
    <source>
        <dbReference type="ARBA" id="ARBA00004232"/>
    </source>
</evidence>
<evidence type="ECO:0000256" key="7">
    <source>
        <dbReference type="ARBA" id="ARBA00022927"/>
    </source>
</evidence>
<evidence type="ECO:0000256" key="2">
    <source>
        <dbReference type="ARBA" id="ARBA00004567"/>
    </source>
</evidence>
<dbReference type="GO" id="GO:0006999">
    <property type="term" value="P:nuclear pore organization"/>
    <property type="evidence" value="ECO:0007669"/>
    <property type="project" value="TreeGrafter"/>
</dbReference>
<feature type="transmembrane region" description="Helical" evidence="13">
    <location>
        <begin position="107"/>
        <end position="125"/>
    </location>
</feature>
<organism evidence="14 15">
    <name type="scientific">Drosophila kikkawai</name>
    <name type="common">Fruit fly</name>
    <dbReference type="NCBI Taxonomy" id="30033"/>
    <lineage>
        <taxon>Eukaryota</taxon>
        <taxon>Metazoa</taxon>
        <taxon>Ecdysozoa</taxon>
        <taxon>Arthropoda</taxon>
        <taxon>Hexapoda</taxon>
        <taxon>Insecta</taxon>
        <taxon>Pterygota</taxon>
        <taxon>Neoptera</taxon>
        <taxon>Endopterygota</taxon>
        <taxon>Diptera</taxon>
        <taxon>Brachycera</taxon>
        <taxon>Muscomorpha</taxon>
        <taxon>Ephydroidea</taxon>
        <taxon>Drosophilidae</taxon>
        <taxon>Drosophila</taxon>
        <taxon>Sophophora</taxon>
    </lineage>
</organism>
<feature type="transmembrane region" description="Helical" evidence="13">
    <location>
        <begin position="145"/>
        <end position="165"/>
    </location>
</feature>
<dbReference type="Proteomes" id="UP001652661">
    <property type="component" value="Chromosome 3R"/>
</dbReference>
<feature type="transmembrane region" description="Helical" evidence="13">
    <location>
        <begin position="199"/>
        <end position="218"/>
    </location>
</feature>
<dbReference type="AlphaFoldDB" id="A0A6P4JP01"/>
<comment type="similarity">
    <text evidence="3">Belongs to the NDC1 family.</text>
</comment>
<dbReference type="GO" id="GO:0051028">
    <property type="term" value="P:mRNA transport"/>
    <property type="evidence" value="ECO:0007669"/>
    <property type="project" value="UniProtKB-KW"/>
</dbReference>
<dbReference type="PANTHER" id="PTHR13269">
    <property type="entry name" value="NUCLEOPORIN NDC1"/>
    <property type="match status" value="1"/>
</dbReference>
<feature type="transmembrane region" description="Helical" evidence="13">
    <location>
        <begin position="64"/>
        <end position="86"/>
    </location>
</feature>
<dbReference type="OrthoDB" id="67850at2759"/>
<dbReference type="RefSeq" id="XP_017036339.1">
    <property type="nucleotide sequence ID" value="XM_017180850.3"/>
</dbReference>
<keyword evidence="10" id="KW-0906">Nuclear pore complex</keyword>
<dbReference type="InterPro" id="IPR019049">
    <property type="entry name" value="Nucleoporin_prot_Ndc1/Nup"/>
</dbReference>
<name>A0A6P4JP01_DROKI</name>
<comment type="subcellular location">
    <subcellularLocation>
        <location evidence="1">Nucleus membrane</location>
        <topology evidence="1">Multi-pass membrane protein</topology>
    </subcellularLocation>
    <subcellularLocation>
        <location evidence="2">Nucleus</location>
        <location evidence="2">Nuclear pore complex</location>
    </subcellularLocation>
</comment>
<keyword evidence="9" id="KW-0811">Translocation</keyword>
<accession>A0A6P4JP01</accession>
<dbReference type="GO" id="GO:0030674">
    <property type="term" value="F:protein-macromolecule adaptor activity"/>
    <property type="evidence" value="ECO:0007669"/>
    <property type="project" value="TreeGrafter"/>
</dbReference>
<feature type="transmembrane region" description="Helical" evidence="13">
    <location>
        <begin position="251"/>
        <end position="275"/>
    </location>
</feature>
<keyword evidence="11 13" id="KW-0472">Membrane</keyword>
<sequence length="579" mass="65376">MSASSSSNACKLLLLGRGMRATLLCVAIQFLLLTVFLLSVNFTLLHPLAWVTGTLGLVASWYTWFASIPLVIAVVLYGVSLCQQHLWERPYCPTRYRWLLNHGPRKLLFLAAHILVGFLTAWLYTGYLHTDYQHLRYKCYGQDCVSAYHVYLLGMGITAGICYFASVHMRHEVSIEFPIVEQSRGERLRELLYASLSRSLFRSLLPTISYTLAFWLLGPLVCRKLSHFLSVDLDERLEGFFGVATNVRLLFYGWLLTAQILSNMHLMHCFYGMLLSEDIPLVVAKQRAPFVHEQEVTVVAGLGVFNVYVVQCLAAHYFYKLAWRKDSTQRAEIYQLTEPGNRPANWRALCDQCLSILGSFTEELTESMQKISVLKGAQSLPVPPKTIESTNASLMAEKLLLRQYNQMHGIRPIVSPAQEAAVERPVNGIRHVPNWCERVSTQIEGVLQRLLKRVPGIVYFFNEQEGAKTAYLLTNSLPVVYISQALAQVCVASLKEDRYGVVQNDLPAIIKALNKLQGELQKLSSVIGSLRAPSTAFNVLHCAVRRSLYNICNSFGDYLGDLLPPGEEVRQLQDLIYQE</sequence>
<protein>
    <submittedName>
        <fullName evidence="15">Nucleoporin Ndc1</fullName>
    </submittedName>
</protein>
<evidence type="ECO:0000256" key="5">
    <source>
        <dbReference type="ARBA" id="ARBA00022692"/>
    </source>
</evidence>
<keyword evidence="6" id="KW-0509">mRNA transport</keyword>
<gene>
    <name evidence="15" type="primary">Ndc1</name>
</gene>
<keyword evidence="14" id="KW-1185">Reference proteome</keyword>
<keyword evidence="12" id="KW-0539">Nucleus</keyword>
<feature type="transmembrane region" description="Helical" evidence="13">
    <location>
        <begin position="21"/>
        <end position="44"/>
    </location>
</feature>
<evidence type="ECO:0000313" key="15">
    <source>
        <dbReference type="RefSeq" id="XP_017036339.1"/>
    </source>
</evidence>
<evidence type="ECO:0000256" key="12">
    <source>
        <dbReference type="ARBA" id="ARBA00023242"/>
    </source>
</evidence>
<evidence type="ECO:0000256" key="10">
    <source>
        <dbReference type="ARBA" id="ARBA00023132"/>
    </source>
</evidence>
<keyword evidence="8 13" id="KW-1133">Transmembrane helix</keyword>
<dbReference type="GO" id="GO:0070762">
    <property type="term" value="C:nuclear pore transmembrane ring"/>
    <property type="evidence" value="ECO:0007669"/>
    <property type="project" value="TreeGrafter"/>
</dbReference>
<keyword evidence="4" id="KW-0813">Transport</keyword>
<dbReference type="GO" id="GO:0031965">
    <property type="term" value="C:nuclear membrane"/>
    <property type="evidence" value="ECO:0007669"/>
    <property type="project" value="UniProtKB-SubCell"/>
</dbReference>
<evidence type="ECO:0000256" key="11">
    <source>
        <dbReference type="ARBA" id="ARBA00023136"/>
    </source>
</evidence>
<evidence type="ECO:0000256" key="6">
    <source>
        <dbReference type="ARBA" id="ARBA00022816"/>
    </source>
</evidence>
<evidence type="ECO:0000256" key="3">
    <source>
        <dbReference type="ARBA" id="ARBA00005760"/>
    </source>
</evidence>
<proteinExistence type="inferred from homology"/>
<evidence type="ECO:0000256" key="9">
    <source>
        <dbReference type="ARBA" id="ARBA00023010"/>
    </source>
</evidence>
<feature type="transmembrane region" description="Helical" evidence="13">
    <location>
        <begin position="296"/>
        <end position="319"/>
    </location>
</feature>
<dbReference type="Pfam" id="PF09531">
    <property type="entry name" value="Ndc1_Nup"/>
    <property type="match status" value="1"/>
</dbReference>
<evidence type="ECO:0000313" key="14">
    <source>
        <dbReference type="Proteomes" id="UP001652661"/>
    </source>
</evidence>
<reference evidence="15" key="1">
    <citation type="submission" date="2025-08" db="UniProtKB">
        <authorList>
            <consortium name="RefSeq"/>
        </authorList>
    </citation>
    <scope>IDENTIFICATION</scope>
    <source>
        <strain evidence="15">14028-0561.14</strain>
        <tissue evidence="15">Whole fly</tissue>
    </source>
</reference>
<evidence type="ECO:0000256" key="8">
    <source>
        <dbReference type="ARBA" id="ARBA00022989"/>
    </source>
</evidence>
<dbReference type="OMA" id="ILCQQHL"/>
<keyword evidence="5 13" id="KW-0812">Transmembrane</keyword>
<dbReference type="GO" id="GO:0015031">
    <property type="term" value="P:protein transport"/>
    <property type="evidence" value="ECO:0007669"/>
    <property type="project" value="UniProtKB-KW"/>
</dbReference>
<keyword evidence="7" id="KW-0653">Protein transport</keyword>
<dbReference type="PANTHER" id="PTHR13269:SF6">
    <property type="entry name" value="NUCLEOPORIN NDC1"/>
    <property type="match status" value="1"/>
</dbReference>